<evidence type="ECO:0000313" key="1">
    <source>
        <dbReference type="EMBL" id="KAK0488507.1"/>
    </source>
</evidence>
<proteinExistence type="predicted"/>
<protein>
    <submittedName>
        <fullName evidence="1">Uncharacterized protein</fullName>
    </submittedName>
</protein>
<dbReference type="AlphaFoldDB" id="A0AA39PQ73"/>
<evidence type="ECO:0000313" key="2">
    <source>
        <dbReference type="Proteomes" id="UP001175227"/>
    </source>
</evidence>
<sequence length="247" mass="27776">MTERLFTYLNRQWIKANIAAEVPDSETLSKWSYDMSIKEGRMKATRCARAADPSSVIPSLALRRFRTELVEPLFNSTEFLKKLHGVVASDAVIQDEGTIRKLLEICRNINVEPSYPVLQNFRLFLEKSSEAKGQLADTKMNQEEFQSVFNRGLIESAIRLVLALFILDSPSSRTSKYSADPPAAVPIYETWGSWQSSACTHNFHLRPSSTLPLMDDFVELSFGLAQDRTPQSKAAESWTMDGGCIVS</sequence>
<name>A0AA39PQ73_9AGAR</name>
<keyword evidence="2" id="KW-1185">Reference proteome</keyword>
<dbReference type="Proteomes" id="UP001175227">
    <property type="component" value="Unassembled WGS sequence"/>
</dbReference>
<accession>A0AA39PQ73</accession>
<dbReference type="EMBL" id="JAUEPR010000002">
    <property type="protein sequence ID" value="KAK0488507.1"/>
    <property type="molecule type" value="Genomic_DNA"/>
</dbReference>
<comment type="caution">
    <text evidence="1">The sequence shown here is derived from an EMBL/GenBank/DDBJ whole genome shotgun (WGS) entry which is preliminary data.</text>
</comment>
<reference evidence="1" key="1">
    <citation type="submission" date="2023-06" db="EMBL/GenBank/DDBJ databases">
        <authorList>
            <consortium name="Lawrence Berkeley National Laboratory"/>
            <person name="Ahrendt S."/>
            <person name="Sahu N."/>
            <person name="Indic B."/>
            <person name="Wong-Bajracharya J."/>
            <person name="Merenyi Z."/>
            <person name="Ke H.-M."/>
            <person name="Monk M."/>
            <person name="Kocsube S."/>
            <person name="Drula E."/>
            <person name="Lipzen A."/>
            <person name="Balint B."/>
            <person name="Henrissat B."/>
            <person name="Andreopoulos B."/>
            <person name="Martin F.M."/>
            <person name="Harder C.B."/>
            <person name="Rigling D."/>
            <person name="Ford K.L."/>
            <person name="Foster G.D."/>
            <person name="Pangilinan J."/>
            <person name="Papanicolaou A."/>
            <person name="Barry K."/>
            <person name="LaButti K."/>
            <person name="Viragh M."/>
            <person name="Koriabine M."/>
            <person name="Yan M."/>
            <person name="Riley R."/>
            <person name="Champramary S."/>
            <person name="Plett K.L."/>
            <person name="Tsai I.J."/>
            <person name="Slot J."/>
            <person name="Sipos G."/>
            <person name="Plett J."/>
            <person name="Nagy L.G."/>
            <person name="Grigoriev I.V."/>
        </authorList>
    </citation>
    <scope>NUCLEOTIDE SEQUENCE</scope>
    <source>
        <strain evidence="1">ICMP 16352</strain>
    </source>
</reference>
<organism evidence="1 2">
    <name type="scientific">Armillaria novae-zelandiae</name>
    <dbReference type="NCBI Taxonomy" id="153914"/>
    <lineage>
        <taxon>Eukaryota</taxon>
        <taxon>Fungi</taxon>
        <taxon>Dikarya</taxon>
        <taxon>Basidiomycota</taxon>
        <taxon>Agaricomycotina</taxon>
        <taxon>Agaricomycetes</taxon>
        <taxon>Agaricomycetidae</taxon>
        <taxon>Agaricales</taxon>
        <taxon>Marasmiineae</taxon>
        <taxon>Physalacriaceae</taxon>
        <taxon>Armillaria</taxon>
    </lineage>
</organism>
<gene>
    <name evidence="1" type="ORF">IW261DRAFT_1588858</name>
</gene>